<keyword evidence="3 5" id="KW-0067">ATP-binding</keyword>
<name>A0A8A0RMI1_9FIRM</name>
<protein>
    <submittedName>
        <fullName evidence="5">Oligopeptide transport ATP-binding protein OppF</fullName>
    </submittedName>
</protein>
<dbReference type="PROSITE" id="PS50893">
    <property type="entry name" value="ABC_TRANSPORTER_2"/>
    <property type="match status" value="1"/>
</dbReference>
<proteinExistence type="predicted"/>
<dbReference type="Pfam" id="PF00005">
    <property type="entry name" value="ABC_tran"/>
    <property type="match status" value="1"/>
</dbReference>
<dbReference type="Gene3D" id="3.40.50.300">
    <property type="entry name" value="P-loop containing nucleotide triphosphate hydrolases"/>
    <property type="match status" value="1"/>
</dbReference>
<keyword evidence="1" id="KW-0813">Transport</keyword>
<dbReference type="CDD" id="cd03257">
    <property type="entry name" value="ABC_NikE_OppD_transporters"/>
    <property type="match status" value="1"/>
</dbReference>
<evidence type="ECO:0000313" key="5">
    <source>
        <dbReference type="EMBL" id="QSQ08820.1"/>
    </source>
</evidence>
<evidence type="ECO:0000256" key="2">
    <source>
        <dbReference type="ARBA" id="ARBA00022741"/>
    </source>
</evidence>
<dbReference type="Proteomes" id="UP000662904">
    <property type="component" value="Chromosome"/>
</dbReference>
<dbReference type="RefSeq" id="WP_206709024.1">
    <property type="nucleotide sequence ID" value="NZ_CP059066.1"/>
</dbReference>
<dbReference type="SUPFAM" id="SSF52540">
    <property type="entry name" value="P-loop containing nucleoside triphosphate hydrolases"/>
    <property type="match status" value="1"/>
</dbReference>
<dbReference type="InterPro" id="IPR003593">
    <property type="entry name" value="AAA+_ATPase"/>
</dbReference>
<gene>
    <name evidence="5" type="primary">oppF_5</name>
    <name evidence="5" type="ORF">H0A61_01165</name>
</gene>
<dbReference type="GO" id="GO:0016887">
    <property type="term" value="F:ATP hydrolysis activity"/>
    <property type="evidence" value="ECO:0007669"/>
    <property type="project" value="InterPro"/>
</dbReference>
<dbReference type="GO" id="GO:0005524">
    <property type="term" value="F:ATP binding"/>
    <property type="evidence" value="ECO:0007669"/>
    <property type="project" value="UniProtKB-KW"/>
</dbReference>
<dbReference type="PROSITE" id="PS00211">
    <property type="entry name" value="ABC_TRANSPORTER_1"/>
    <property type="match status" value="1"/>
</dbReference>
<keyword evidence="2" id="KW-0547">Nucleotide-binding</keyword>
<evidence type="ECO:0000259" key="4">
    <source>
        <dbReference type="PROSITE" id="PS50893"/>
    </source>
</evidence>
<dbReference type="InterPro" id="IPR017871">
    <property type="entry name" value="ABC_transporter-like_CS"/>
</dbReference>
<sequence length="265" mass="29508">MFDKVLLTVNKITKIYKAPDNSPVRAVDDVCFFVKEGEVLTLVGGSGSGKTTIALCILGLIRPDSGEIYYRSKDIFAIPKKQLGREISFIFQNPYEYLNPYSTVVNVLSETLNVVGISLDPEEKRKRINETMKMVGLRPMESYADRYVYQLSGGQKQKLAVASALVLKPKLVIADNPVSMLDISIRNEVLNIIKAINRDQGISFLFITNDLRIASHISDRIAVIVNGRMVETGTPEQIIKNPSHPFTKSLTSSILGIDPNSRILY</sequence>
<dbReference type="AlphaFoldDB" id="A0A8A0RMI1"/>
<accession>A0A8A0RMI1</accession>
<dbReference type="PANTHER" id="PTHR43776">
    <property type="entry name" value="TRANSPORT ATP-BINDING PROTEIN"/>
    <property type="match status" value="1"/>
</dbReference>
<reference evidence="5" key="1">
    <citation type="submission" date="2020-07" db="EMBL/GenBank/DDBJ databases">
        <title>Koleobacter methoxysyntrophicus gen. nov., sp. nov., a novel anaerobic bacterium isolated from deep subsurface oil field and proposal of Koleobacterales ord. nov. in the phylum Firmicutes.</title>
        <authorList>
            <person name="Sakamoto S."/>
            <person name="Tamaki H."/>
        </authorList>
    </citation>
    <scope>NUCLEOTIDE SEQUENCE</scope>
    <source>
        <strain evidence="5">NRmbB1</strain>
    </source>
</reference>
<dbReference type="InterPro" id="IPR050319">
    <property type="entry name" value="ABC_transp_ATP-bind"/>
</dbReference>
<evidence type="ECO:0000256" key="3">
    <source>
        <dbReference type="ARBA" id="ARBA00022840"/>
    </source>
</evidence>
<dbReference type="SMART" id="SM00382">
    <property type="entry name" value="AAA"/>
    <property type="match status" value="1"/>
</dbReference>
<keyword evidence="6" id="KW-1185">Reference proteome</keyword>
<feature type="domain" description="ABC transporter" evidence="4">
    <location>
        <begin position="7"/>
        <end position="251"/>
    </location>
</feature>
<dbReference type="InterPro" id="IPR027417">
    <property type="entry name" value="P-loop_NTPase"/>
</dbReference>
<dbReference type="InterPro" id="IPR003439">
    <property type="entry name" value="ABC_transporter-like_ATP-bd"/>
</dbReference>
<dbReference type="GO" id="GO:0055085">
    <property type="term" value="P:transmembrane transport"/>
    <property type="evidence" value="ECO:0007669"/>
    <property type="project" value="UniProtKB-ARBA"/>
</dbReference>
<organism evidence="5 6">
    <name type="scientific">Koleobacter methoxysyntrophicus</name>
    <dbReference type="NCBI Taxonomy" id="2751313"/>
    <lineage>
        <taxon>Bacteria</taxon>
        <taxon>Bacillati</taxon>
        <taxon>Bacillota</taxon>
        <taxon>Clostridia</taxon>
        <taxon>Koleobacterales</taxon>
        <taxon>Koleobacteraceae</taxon>
        <taxon>Koleobacter</taxon>
    </lineage>
</organism>
<evidence type="ECO:0000313" key="6">
    <source>
        <dbReference type="Proteomes" id="UP000662904"/>
    </source>
</evidence>
<evidence type="ECO:0000256" key="1">
    <source>
        <dbReference type="ARBA" id="ARBA00022448"/>
    </source>
</evidence>
<dbReference type="KEGG" id="kme:H0A61_01165"/>
<dbReference type="EMBL" id="CP059066">
    <property type="protein sequence ID" value="QSQ08820.1"/>
    <property type="molecule type" value="Genomic_DNA"/>
</dbReference>